<dbReference type="InterPro" id="IPR001314">
    <property type="entry name" value="Peptidase_S1A"/>
</dbReference>
<keyword evidence="2" id="KW-0964">Secreted</keyword>
<name>A0A1B6GEW2_9HEMI</name>
<dbReference type="Pfam" id="PF00089">
    <property type="entry name" value="Trypsin"/>
    <property type="match status" value="1"/>
</dbReference>
<dbReference type="InterPro" id="IPR009003">
    <property type="entry name" value="Peptidase_S1_PA"/>
</dbReference>
<evidence type="ECO:0000256" key="4">
    <source>
        <dbReference type="ARBA" id="ARBA00068096"/>
    </source>
</evidence>
<dbReference type="GO" id="GO:0006508">
    <property type="term" value="P:proteolysis"/>
    <property type="evidence" value="ECO:0007669"/>
    <property type="project" value="InterPro"/>
</dbReference>
<dbReference type="InterPro" id="IPR043504">
    <property type="entry name" value="Peptidase_S1_PA_chymotrypsin"/>
</dbReference>
<organism evidence="8">
    <name type="scientific">Cuerna arida</name>
    <dbReference type="NCBI Taxonomy" id="1464854"/>
    <lineage>
        <taxon>Eukaryota</taxon>
        <taxon>Metazoa</taxon>
        <taxon>Ecdysozoa</taxon>
        <taxon>Arthropoda</taxon>
        <taxon>Hexapoda</taxon>
        <taxon>Insecta</taxon>
        <taxon>Pterygota</taxon>
        <taxon>Neoptera</taxon>
        <taxon>Paraneoptera</taxon>
        <taxon>Hemiptera</taxon>
        <taxon>Auchenorrhyncha</taxon>
        <taxon>Membracoidea</taxon>
        <taxon>Cicadellidae</taxon>
        <taxon>Cicadellinae</taxon>
        <taxon>Proconiini</taxon>
        <taxon>Cuerna</taxon>
    </lineage>
</organism>
<dbReference type="Gene3D" id="2.40.10.10">
    <property type="entry name" value="Trypsin-like serine proteases"/>
    <property type="match status" value="1"/>
</dbReference>
<keyword evidence="3" id="KW-1015">Disulfide bond</keyword>
<dbReference type="PRINTS" id="PR00722">
    <property type="entry name" value="CHYMOTRYPSIN"/>
</dbReference>
<dbReference type="SMART" id="SM00020">
    <property type="entry name" value="Tryp_SPc"/>
    <property type="match status" value="1"/>
</dbReference>
<evidence type="ECO:0000259" key="6">
    <source>
        <dbReference type="PROSITE" id="PS50240"/>
    </source>
</evidence>
<protein>
    <recommendedName>
        <fullName evidence="4">Phenoloxidase-activating factor 2</fullName>
    </recommendedName>
    <alternativeName>
        <fullName evidence="5">Prophenoloxidase-activating factor II</fullName>
    </alternativeName>
</protein>
<evidence type="ECO:0000313" key="7">
    <source>
        <dbReference type="EMBL" id="JAS37612.1"/>
    </source>
</evidence>
<dbReference type="InterPro" id="IPR041515">
    <property type="entry name" value="PPAF-2-like_Clip"/>
</dbReference>
<evidence type="ECO:0000256" key="1">
    <source>
        <dbReference type="ARBA" id="ARBA00004613"/>
    </source>
</evidence>
<dbReference type="EMBL" id="GECZ01008787">
    <property type="protein sequence ID" value="JAS60982.1"/>
    <property type="molecule type" value="Transcribed_RNA"/>
</dbReference>
<dbReference type="PANTHER" id="PTHR24258:SF129">
    <property type="entry name" value="LP15124P-RELATED"/>
    <property type="match status" value="1"/>
</dbReference>
<accession>A0A1B6GEW2</accession>
<dbReference type="CDD" id="cd00190">
    <property type="entry name" value="Tryp_SPc"/>
    <property type="match status" value="1"/>
</dbReference>
<proteinExistence type="predicted"/>
<gene>
    <name evidence="8" type="ORF">g.36041</name>
    <name evidence="7" type="ORF">g.36050</name>
</gene>
<feature type="non-terminal residue" evidence="8">
    <location>
        <position position="1"/>
    </location>
</feature>
<evidence type="ECO:0000313" key="8">
    <source>
        <dbReference type="EMBL" id="JAS60982.1"/>
    </source>
</evidence>
<comment type="subcellular location">
    <subcellularLocation>
        <location evidence="1">Secreted</location>
    </subcellularLocation>
</comment>
<evidence type="ECO:0000256" key="3">
    <source>
        <dbReference type="ARBA" id="ARBA00023157"/>
    </source>
</evidence>
<dbReference type="GO" id="GO:0004252">
    <property type="term" value="F:serine-type endopeptidase activity"/>
    <property type="evidence" value="ECO:0007669"/>
    <property type="project" value="InterPro"/>
</dbReference>
<dbReference type="EMBL" id="GECZ01032157">
    <property type="protein sequence ID" value="JAS37612.1"/>
    <property type="molecule type" value="Transcribed_RNA"/>
</dbReference>
<sequence length="411" mass="45039">SAWSCHWSAVRCSLFCSALPTVRHIETVKMHTWLFVAAGVVFVLTAPDIAAPQADVDAAIAEVFGSEPTPSLPPPDQDNMVSCECVPFYMCKNETSEDYYGEDVIDIRLGESGCAHYLEKCCPVRSTLPDPPRTPRPSPADLRCGVRHEQGVGFKITGGVENEANYGEFPWMVALLRRDWVDDVVSLKVMVCGGSIIHPQVILTGAHCVKGKKDLIVRAGEWDTKTDKEQYPTQDRIVKQIILHDQYYAGGLHNDVALLLLENPLDLNPVVGTICLPAQDENMNGRNCIVTGWGKDVFGNKGKYQEILKRVEQPIIPRGPCQSSLRKTRLGPRFKLHKSLLCAGGQIGKDACKGDGGGPLVCPSMHDPNLYVQAGIVAWGIGCGTEVPAIYVNVAQFRTWIDDKMASLNLV</sequence>
<dbReference type="GO" id="GO:0005576">
    <property type="term" value="C:extracellular region"/>
    <property type="evidence" value="ECO:0007669"/>
    <property type="project" value="UniProtKB-SubCell"/>
</dbReference>
<evidence type="ECO:0000256" key="2">
    <source>
        <dbReference type="ARBA" id="ARBA00022525"/>
    </source>
</evidence>
<evidence type="ECO:0000256" key="5">
    <source>
        <dbReference type="ARBA" id="ARBA00076468"/>
    </source>
</evidence>
<dbReference type="PROSITE" id="PS50240">
    <property type="entry name" value="TRYPSIN_DOM"/>
    <property type="match status" value="1"/>
</dbReference>
<feature type="domain" description="Peptidase S1" evidence="6">
    <location>
        <begin position="156"/>
        <end position="406"/>
    </location>
</feature>
<dbReference type="SUPFAM" id="SSF50494">
    <property type="entry name" value="Trypsin-like serine proteases"/>
    <property type="match status" value="1"/>
</dbReference>
<dbReference type="AlphaFoldDB" id="A0A1B6GEW2"/>
<reference evidence="8" key="1">
    <citation type="submission" date="2015-11" db="EMBL/GenBank/DDBJ databases">
        <title>De novo transcriptome assembly of four potential Pierce s Disease insect vectors from Arizona vineyards.</title>
        <authorList>
            <person name="Tassone E.E."/>
        </authorList>
    </citation>
    <scope>NUCLEOTIDE SEQUENCE</scope>
</reference>
<dbReference type="Pfam" id="PF18322">
    <property type="entry name" value="CLIP_1"/>
    <property type="match status" value="1"/>
</dbReference>
<dbReference type="FunFam" id="2.40.10.10:FF:000038">
    <property type="entry name" value="Serine protease"/>
    <property type="match status" value="1"/>
</dbReference>
<dbReference type="InterPro" id="IPR001254">
    <property type="entry name" value="Trypsin_dom"/>
</dbReference>
<dbReference type="PANTHER" id="PTHR24258">
    <property type="entry name" value="SERINE PROTEASE-RELATED"/>
    <property type="match status" value="1"/>
</dbReference>